<evidence type="ECO:0000313" key="6">
    <source>
        <dbReference type="EMBL" id="CAF4382173.1"/>
    </source>
</evidence>
<evidence type="ECO:0000313" key="3">
    <source>
        <dbReference type="EMBL" id="CAF2179706.1"/>
    </source>
</evidence>
<dbReference type="EMBL" id="CAJOBJ010042351">
    <property type="protein sequence ID" value="CAF4333001.1"/>
    <property type="molecule type" value="Genomic_DNA"/>
</dbReference>
<dbReference type="OrthoDB" id="413653at2759"/>
<dbReference type="Pfam" id="PF14124">
    <property type="entry name" value="DUF4291"/>
    <property type="match status" value="1"/>
</dbReference>
<dbReference type="EMBL" id="CAJNOV010004311">
    <property type="protein sequence ID" value="CAF1169728.1"/>
    <property type="molecule type" value="Genomic_DNA"/>
</dbReference>
<organism evidence="2 7">
    <name type="scientific">Rotaria magnacalcarata</name>
    <dbReference type="NCBI Taxonomy" id="392030"/>
    <lineage>
        <taxon>Eukaryota</taxon>
        <taxon>Metazoa</taxon>
        <taxon>Spiralia</taxon>
        <taxon>Gnathifera</taxon>
        <taxon>Rotifera</taxon>
        <taxon>Eurotatoria</taxon>
        <taxon>Bdelloidea</taxon>
        <taxon>Philodinida</taxon>
        <taxon>Philodinidae</taxon>
        <taxon>Rotaria</taxon>
    </lineage>
</organism>
<dbReference type="InterPro" id="IPR025633">
    <property type="entry name" value="DUF4291"/>
</dbReference>
<dbReference type="Proteomes" id="UP000663824">
    <property type="component" value="Unassembled WGS sequence"/>
</dbReference>
<evidence type="ECO:0000313" key="1">
    <source>
        <dbReference type="EMBL" id="CAF1169728.1"/>
    </source>
</evidence>
<evidence type="ECO:0000313" key="7">
    <source>
        <dbReference type="Proteomes" id="UP000663834"/>
    </source>
</evidence>
<dbReference type="EMBL" id="CAJNOW010019460">
    <property type="protein sequence ID" value="CAF1672566.1"/>
    <property type="molecule type" value="Genomic_DNA"/>
</dbReference>
<evidence type="ECO:0000313" key="5">
    <source>
        <dbReference type="EMBL" id="CAF4333001.1"/>
    </source>
</evidence>
<comment type="caution">
    <text evidence="2">The sequence shown here is derived from an EMBL/GenBank/DDBJ whole genome shotgun (WGS) entry which is preliminary data.</text>
</comment>
<accession>A0A816GAP2</accession>
<dbReference type="EMBL" id="CAJOBH010051690">
    <property type="protein sequence ID" value="CAF4382173.1"/>
    <property type="molecule type" value="Genomic_DNA"/>
</dbReference>
<dbReference type="EMBL" id="CAJNRE010018812">
    <property type="protein sequence ID" value="CAF2179706.1"/>
    <property type="molecule type" value="Genomic_DNA"/>
</dbReference>
<dbReference type="Proteomes" id="UP000663834">
    <property type="component" value="Unassembled WGS sequence"/>
</dbReference>
<dbReference type="Proteomes" id="UP000681720">
    <property type="component" value="Unassembled WGS sequence"/>
</dbReference>
<dbReference type="EMBL" id="CAJOBI010028282">
    <property type="protein sequence ID" value="CAF4258428.1"/>
    <property type="molecule type" value="Genomic_DNA"/>
</dbReference>
<dbReference type="Proteomes" id="UP000676336">
    <property type="component" value="Unassembled WGS sequence"/>
</dbReference>
<name>A0A816GAP2_9BILA</name>
<reference evidence="2" key="1">
    <citation type="submission" date="2021-02" db="EMBL/GenBank/DDBJ databases">
        <authorList>
            <person name="Nowell W R."/>
        </authorList>
    </citation>
    <scope>NUCLEOTIDE SEQUENCE</scope>
</reference>
<dbReference type="Proteomes" id="UP000663855">
    <property type="component" value="Unassembled WGS sequence"/>
</dbReference>
<evidence type="ECO:0000313" key="4">
    <source>
        <dbReference type="EMBL" id="CAF4258428.1"/>
    </source>
</evidence>
<gene>
    <name evidence="6" type="ORF">BYL167_LOCUS30785</name>
    <name evidence="1" type="ORF">CJN711_LOCUS10439</name>
    <name evidence="5" type="ORF">GIL414_LOCUS27212</name>
    <name evidence="2" type="ORF">KQP761_LOCUS34582</name>
    <name evidence="3" type="ORF">MBJ925_LOCUS34286</name>
    <name evidence="4" type="ORF">SMN809_LOCUS24305</name>
</gene>
<protein>
    <submittedName>
        <fullName evidence="2">Uncharacterized protein</fullName>
    </submittedName>
</protein>
<evidence type="ECO:0000313" key="2">
    <source>
        <dbReference type="EMBL" id="CAF1672566.1"/>
    </source>
</evidence>
<dbReference type="PANTHER" id="PTHR38567:SF1">
    <property type="entry name" value="DUF4291 DOMAIN-CONTAINING PROTEIN"/>
    <property type="match status" value="1"/>
</dbReference>
<dbReference type="Proteomes" id="UP000681967">
    <property type="component" value="Unassembled WGS sequence"/>
</dbReference>
<sequence length="240" mass="28549">MEWLTKYENATEFYMDAQRRWPIRRSRPGGKWILASFDDESIVVYQAYNDEIAQFACENGHFIGCPGYNQQRMTWIKTNFLWMMHRSHWTSRSNKKRILAIWLRRSAFDSYLSRAVDSNSQDLPPDKQSVASNNTDQVRLKGRIRLQWDPDYDPRGTTIPYRRAIQLGLKKVDSFLDGRDILRIVDITSFVKNQYTNAVLIKGHRRRDQLDQLRVPIEHIYEPVDEQIRRHIQLDSWNAT</sequence>
<proteinExistence type="predicted"/>
<dbReference type="PANTHER" id="PTHR38567">
    <property type="entry name" value="DUF4291 DOMAIN-CONTAINING PROTEIN"/>
    <property type="match status" value="1"/>
</dbReference>
<dbReference type="AlphaFoldDB" id="A0A816GAP2"/>